<evidence type="ECO:0000313" key="15">
    <source>
        <dbReference type="WBParaSite" id="HPLM_0001492801-mRNA-1"/>
    </source>
</evidence>
<evidence type="ECO:0000256" key="3">
    <source>
        <dbReference type="ARBA" id="ARBA00022777"/>
    </source>
</evidence>
<feature type="region of interest" description="Disordered" evidence="10">
    <location>
        <begin position="1"/>
        <end position="20"/>
    </location>
</feature>
<dbReference type="InterPro" id="IPR036860">
    <property type="entry name" value="SH2_dom_sf"/>
</dbReference>
<feature type="domain" description="Protein kinase" evidence="12">
    <location>
        <begin position="200"/>
        <end position="487"/>
    </location>
</feature>
<dbReference type="OrthoDB" id="546826at2759"/>
<keyword evidence="7" id="KW-0727">SH2 domain</keyword>
<dbReference type="InterPro" id="IPR008266">
    <property type="entry name" value="Tyr_kinase_AS"/>
</dbReference>
<organism evidence="15">
    <name type="scientific">Haemonchus placei</name>
    <name type="common">Barber's pole worm</name>
    <dbReference type="NCBI Taxonomy" id="6290"/>
    <lineage>
        <taxon>Eukaryota</taxon>
        <taxon>Metazoa</taxon>
        <taxon>Ecdysozoa</taxon>
        <taxon>Nematoda</taxon>
        <taxon>Chromadorea</taxon>
        <taxon>Rhabditida</taxon>
        <taxon>Rhabditina</taxon>
        <taxon>Rhabditomorpha</taxon>
        <taxon>Strongyloidea</taxon>
        <taxon>Trichostrongylidae</taxon>
        <taxon>Haemonchus</taxon>
    </lineage>
</organism>
<dbReference type="Gene3D" id="3.30.505.10">
    <property type="entry name" value="SH2 domain"/>
    <property type="match status" value="1"/>
</dbReference>
<name>A0A0N4WTK6_HAEPC</name>
<feature type="domain" description="SH2" evidence="11">
    <location>
        <begin position="96"/>
        <end position="188"/>
    </location>
</feature>
<protein>
    <recommendedName>
        <fullName evidence="9">Tyrosine-protein kinase</fullName>
        <ecNumber evidence="9">2.7.10.2</ecNumber>
    </recommendedName>
</protein>
<gene>
    <name evidence="13" type="ORF">HPLM_LOCUS14920</name>
</gene>
<dbReference type="SMART" id="SM00219">
    <property type="entry name" value="TyrKc"/>
    <property type="match status" value="1"/>
</dbReference>
<comment type="similarity">
    <text evidence="9">Belongs to the protein kinase superfamily. Tyr protein kinase family.</text>
</comment>
<dbReference type="SUPFAM" id="SSF56112">
    <property type="entry name" value="Protein kinase-like (PK-like)"/>
    <property type="match status" value="1"/>
</dbReference>
<dbReference type="PROSITE" id="PS50011">
    <property type="entry name" value="PROTEIN_KINASE_DOM"/>
    <property type="match status" value="1"/>
</dbReference>
<dbReference type="PRINTS" id="PR00401">
    <property type="entry name" value="SH2DOMAIN"/>
</dbReference>
<dbReference type="Gene3D" id="1.10.510.10">
    <property type="entry name" value="Transferase(Phosphotransferase) domain 1"/>
    <property type="match status" value="1"/>
</dbReference>
<proteinExistence type="inferred from homology"/>
<dbReference type="Proteomes" id="UP000268014">
    <property type="component" value="Unassembled WGS sequence"/>
</dbReference>
<evidence type="ECO:0000259" key="11">
    <source>
        <dbReference type="PROSITE" id="PS50001"/>
    </source>
</evidence>
<dbReference type="SUPFAM" id="SSF55550">
    <property type="entry name" value="SH2 domain"/>
    <property type="match status" value="1"/>
</dbReference>
<evidence type="ECO:0000256" key="4">
    <source>
        <dbReference type="ARBA" id="ARBA00022840"/>
    </source>
</evidence>
<evidence type="ECO:0000256" key="9">
    <source>
        <dbReference type="RuleBase" id="RU362096"/>
    </source>
</evidence>
<dbReference type="Pfam" id="PF07714">
    <property type="entry name" value="PK_Tyr_Ser-Thr"/>
    <property type="match status" value="2"/>
</dbReference>
<reference evidence="15" key="1">
    <citation type="submission" date="2017-02" db="UniProtKB">
        <authorList>
            <consortium name="WormBaseParasite"/>
        </authorList>
    </citation>
    <scope>IDENTIFICATION</scope>
</reference>
<evidence type="ECO:0000256" key="2">
    <source>
        <dbReference type="ARBA" id="ARBA00022741"/>
    </source>
</evidence>
<evidence type="ECO:0000256" key="7">
    <source>
        <dbReference type="PROSITE-ProRule" id="PRU00191"/>
    </source>
</evidence>
<keyword evidence="3 9" id="KW-0418">Kinase</keyword>
<dbReference type="PROSITE" id="PS00109">
    <property type="entry name" value="PROTEIN_KINASE_TYR"/>
    <property type="match status" value="1"/>
</dbReference>
<evidence type="ECO:0000256" key="10">
    <source>
        <dbReference type="SAM" id="MobiDB-lite"/>
    </source>
</evidence>
<dbReference type="GO" id="GO:0005524">
    <property type="term" value="F:ATP binding"/>
    <property type="evidence" value="ECO:0007669"/>
    <property type="project" value="UniProtKB-UniRule"/>
</dbReference>
<evidence type="ECO:0000256" key="5">
    <source>
        <dbReference type="ARBA" id="ARBA00023137"/>
    </source>
</evidence>
<dbReference type="InterPro" id="IPR000980">
    <property type="entry name" value="SH2"/>
</dbReference>
<dbReference type="InterPro" id="IPR050198">
    <property type="entry name" value="Non-receptor_tyrosine_kinases"/>
</dbReference>
<dbReference type="InterPro" id="IPR001245">
    <property type="entry name" value="Ser-Thr/Tyr_kinase_cat_dom"/>
</dbReference>
<keyword evidence="2 8" id="KW-0547">Nucleotide-binding</keyword>
<dbReference type="OMA" id="CLPVKYM"/>
<dbReference type="CDD" id="cd10361">
    <property type="entry name" value="SH2_Fps_family"/>
    <property type="match status" value="1"/>
</dbReference>
<dbReference type="PRINTS" id="PR00109">
    <property type="entry name" value="TYRKINASE"/>
</dbReference>
<evidence type="ECO:0000313" key="14">
    <source>
        <dbReference type="Proteomes" id="UP000268014"/>
    </source>
</evidence>
<dbReference type="Gene3D" id="3.30.200.20">
    <property type="entry name" value="Phosphorylase Kinase, domain 1"/>
    <property type="match status" value="1"/>
</dbReference>
<dbReference type="Pfam" id="PF00017">
    <property type="entry name" value="SH2"/>
    <property type="match status" value="1"/>
</dbReference>
<dbReference type="InterPro" id="IPR020635">
    <property type="entry name" value="Tyr_kinase_cat_dom"/>
</dbReference>
<evidence type="ECO:0000256" key="8">
    <source>
        <dbReference type="PROSITE-ProRule" id="PRU10141"/>
    </source>
</evidence>
<dbReference type="SMART" id="SM00252">
    <property type="entry name" value="SH2"/>
    <property type="match status" value="1"/>
</dbReference>
<dbReference type="CDD" id="cd00192">
    <property type="entry name" value="PTKc"/>
    <property type="match status" value="1"/>
</dbReference>
<dbReference type="PANTHER" id="PTHR24418">
    <property type="entry name" value="TYROSINE-PROTEIN KINASE"/>
    <property type="match status" value="1"/>
</dbReference>
<dbReference type="GO" id="GO:0004715">
    <property type="term" value="F:non-membrane spanning protein tyrosine kinase activity"/>
    <property type="evidence" value="ECO:0007669"/>
    <property type="project" value="UniProtKB-EC"/>
</dbReference>
<accession>A0A0N4WTK6</accession>
<dbReference type="InterPro" id="IPR035849">
    <property type="entry name" value="Fes/Fps/Fer_SH2"/>
</dbReference>
<dbReference type="EC" id="2.7.10.2" evidence="9"/>
<dbReference type="WBParaSite" id="HPLM_0001492801-mRNA-1">
    <property type="protein sequence ID" value="HPLM_0001492801-mRNA-1"/>
    <property type="gene ID" value="HPLM_0001492801"/>
</dbReference>
<evidence type="ECO:0000259" key="12">
    <source>
        <dbReference type="PROSITE" id="PS50011"/>
    </source>
</evidence>
<keyword evidence="4 8" id="KW-0067">ATP-binding</keyword>
<reference evidence="13 14" key="2">
    <citation type="submission" date="2018-11" db="EMBL/GenBank/DDBJ databases">
        <authorList>
            <consortium name="Pathogen Informatics"/>
        </authorList>
    </citation>
    <scope>NUCLEOTIDE SEQUENCE [LARGE SCALE GENOMIC DNA]</scope>
    <source>
        <strain evidence="13 14">MHpl1</strain>
    </source>
</reference>
<sequence length="513" mass="58702">MPEDYAEGEVPQPRKKSNEEVAVELEQRYPETAPAYPKEVPVGYPSLPPGSAADKEEKKPKEVRKIKSSAPSSRRLVQINCDEAGRTVKSIEDEPYYHGFMTRQDTEKILKKDGEFLVRKTDVGGRHHIVISLMESGELKHFLIKRTSKKRLYWVYDYAFKTVSDLVQYHLRNRAPLTATGTFLEKPCQKKEWQLNPEQIEPQVKIGEGAFGEVYKGLLQDGIWGARIPVAIKTLHSTNMTADDRIQFLQEASIMREFKHVGFSSIVQIHGLSEGKYFRCPIEYENVVRLHGVCTSKEPIMIVMELAAGGSLLSRLKNLQKPPSTEAKVNFVYGGARGMAYLQSKEIIHRDIAARNCLLGEKDEVKISDFGLSFIGKTLREKKLKKVPLRWLSPETLKRGVYNTKTDVYSFSIMIWEIFSFGQIPFYKYENHELRVLIKEKKATLPTCLSEIPDDMNELRLRCMHPDPDVRPDFHELESIIAQMPGVRKPQPPSFLSRISTAISDYIYGRVYT</sequence>
<dbReference type="InterPro" id="IPR011009">
    <property type="entry name" value="Kinase-like_dom_sf"/>
</dbReference>
<evidence type="ECO:0000313" key="13">
    <source>
        <dbReference type="EMBL" id="VDO54702.1"/>
    </source>
</evidence>
<dbReference type="STRING" id="6290.A0A0N4WTK6"/>
<dbReference type="EMBL" id="UZAF01018758">
    <property type="protein sequence ID" value="VDO54702.1"/>
    <property type="molecule type" value="Genomic_DNA"/>
</dbReference>
<evidence type="ECO:0000256" key="1">
    <source>
        <dbReference type="ARBA" id="ARBA00022679"/>
    </source>
</evidence>
<evidence type="ECO:0000256" key="6">
    <source>
        <dbReference type="ARBA" id="ARBA00051245"/>
    </source>
</evidence>
<keyword evidence="5 9" id="KW-0829">Tyrosine-protein kinase</keyword>
<dbReference type="PROSITE" id="PS00107">
    <property type="entry name" value="PROTEIN_KINASE_ATP"/>
    <property type="match status" value="1"/>
</dbReference>
<keyword evidence="1 9" id="KW-0808">Transferase</keyword>
<feature type="region of interest" description="Disordered" evidence="10">
    <location>
        <begin position="26"/>
        <end position="71"/>
    </location>
</feature>
<dbReference type="InterPro" id="IPR000719">
    <property type="entry name" value="Prot_kinase_dom"/>
</dbReference>
<comment type="catalytic activity">
    <reaction evidence="6 9">
        <text>L-tyrosyl-[protein] + ATP = O-phospho-L-tyrosyl-[protein] + ADP + H(+)</text>
        <dbReference type="Rhea" id="RHEA:10596"/>
        <dbReference type="Rhea" id="RHEA-COMP:10136"/>
        <dbReference type="Rhea" id="RHEA-COMP:20101"/>
        <dbReference type="ChEBI" id="CHEBI:15378"/>
        <dbReference type="ChEBI" id="CHEBI:30616"/>
        <dbReference type="ChEBI" id="CHEBI:46858"/>
        <dbReference type="ChEBI" id="CHEBI:61978"/>
        <dbReference type="ChEBI" id="CHEBI:456216"/>
        <dbReference type="EC" id="2.7.10.2"/>
    </reaction>
</comment>
<feature type="compositionally biased region" description="Basic and acidic residues" evidence="10">
    <location>
        <begin position="53"/>
        <end position="65"/>
    </location>
</feature>
<dbReference type="AlphaFoldDB" id="A0A0N4WTK6"/>
<feature type="binding site" evidence="8">
    <location>
        <position position="233"/>
    </location>
    <ligand>
        <name>ATP</name>
        <dbReference type="ChEBI" id="CHEBI:30616"/>
    </ligand>
</feature>
<dbReference type="InterPro" id="IPR017441">
    <property type="entry name" value="Protein_kinase_ATP_BS"/>
</dbReference>
<dbReference type="PROSITE" id="PS50001">
    <property type="entry name" value="SH2"/>
    <property type="match status" value="1"/>
</dbReference>
<keyword evidence="14" id="KW-1185">Reference proteome</keyword>